<evidence type="ECO:0000256" key="1">
    <source>
        <dbReference type="SAM" id="MobiDB-lite"/>
    </source>
</evidence>
<evidence type="ECO:0000313" key="3">
    <source>
        <dbReference type="Proteomes" id="UP001059380"/>
    </source>
</evidence>
<accession>A0A9J7BJE3</accession>
<organism evidence="2 3">
    <name type="scientific">Occallatibacter riparius</name>
    <dbReference type="NCBI Taxonomy" id="1002689"/>
    <lineage>
        <taxon>Bacteria</taxon>
        <taxon>Pseudomonadati</taxon>
        <taxon>Acidobacteriota</taxon>
        <taxon>Terriglobia</taxon>
        <taxon>Terriglobales</taxon>
        <taxon>Acidobacteriaceae</taxon>
        <taxon>Occallatibacter</taxon>
    </lineage>
</organism>
<dbReference type="AlphaFoldDB" id="A0A9J7BJE3"/>
<gene>
    <name evidence="2" type="ORF">MOP44_20485</name>
</gene>
<evidence type="ECO:0000313" key="2">
    <source>
        <dbReference type="EMBL" id="UWZ82936.1"/>
    </source>
</evidence>
<dbReference type="RefSeq" id="WP_260792269.1">
    <property type="nucleotide sequence ID" value="NZ_CP093313.1"/>
</dbReference>
<proteinExistence type="predicted"/>
<reference evidence="2" key="1">
    <citation type="submission" date="2021-04" db="EMBL/GenBank/DDBJ databases">
        <title>Phylogenetic analysis of Acidobacteriaceae.</title>
        <authorList>
            <person name="Qiu L."/>
            <person name="Zhang Q."/>
        </authorList>
    </citation>
    <scope>NUCLEOTIDE SEQUENCE</scope>
    <source>
        <strain evidence="2">DSM 25168</strain>
    </source>
</reference>
<keyword evidence="3" id="KW-1185">Reference proteome</keyword>
<sequence length="60" mass="6207">MLKEMLKPLTAGDGLTGEEADSSKGILGEYASEALGKALSEQGGFGIADRILHDLSRSGN</sequence>
<dbReference type="Proteomes" id="UP001059380">
    <property type="component" value="Chromosome"/>
</dbReference>
<dbReference type="KEGG" id="orp:MOP44_20485"/>
<dbReference type="EMBL" id="CP093313">
    <property type="protein sequence ID" value="UWZ82936.1"/>
    <property type="molecule type" value="Genomic_DNA"/>
</dbReference>
<feature type="region of interest" description="Disordered" evidence="1">
    <location>
        <begin position="1"/>
        <end position="23"/>
    </location>
</feature>
<protein>
    <submittedName>
        <fullName evidence="2">Uncharacterized protein</fullName>
    </submittedName>
</protein>
<name>A0A9J7BJE3_9BACT</name>